<feature type="transmembrane region" description="Helical" evidence="5">
    <location>
        <begin position="61"/>
        <end position="78"/>
    </location>
</feature>
<evidence type="ECO:0000313" key="7">
    <source>
        <dbReference type="Proteomes" id="UP000290870"/>
    </source>
</evidence>
<dbReference type="AlphaFoldDB" id="A0A4Q0ZBH0"/>
<evidence type="ECO:0000256" key="5">
    <source>
        <dbReference type="HAMAP-Rule" id="MF_00010"/>
    </source>
</evidence>
<comment type="caution">
    <text evidence="6">The sequence shown here is derived from an EMBL/GenBank/DDBJ whole genome shotgun (WGS) entry which is preliminary data.</text>
</comment>
<evidence type="ECO:0000256" key="1">
    <source>
        <dbReference type="ARBA" id="ARBA00022475"/>
    </source>
</evidence>
<comment type="similarity">
    <text evidence="5">Belongs to the UPF0060 family.</text>
</comment>
<dbReference type="PANTHER" id="PTHR36116">
    <property type="entry name" value="UPF0060 MEMBRANE PROTEIN YNFA"/>
    <property type="match status" value="1"/>
</dbReference>
<keyword evidence="1 5" id="KW-1003">Cell membrane</keyword>
<dbReference type="OrthoDB" id="123240at2"/>
<dbReference type="NCBIfam" id="NF002586">
    <property type="entry name" value="PRK02237.1"/>
    <property type="match status" value="1"/>
</dbReference>
<organism evidence="6 7">
    <name type="scientific">Arcobacter cloacae</name>
    <dbReference type="NCBI Taxonomy" id="1054034"/>
    <lineage>
        <taxon>Bacteria</taxon>
        <taxon>Pseudomonadati</taxon>
        <taxon>Campylobacterota</taxon>
        <taxon>Epsilonproteobacteria</taxon>
        <taxon>Campylobacterales</taxon>
        <taxon>Arcobacteraceae</taxon>
        <taxon>Arcobacter</taxon>
    </lineage>
</organism>
<dbReference type="Gene3D" id="1.10.3730.20">
    <property type="match status" value="1"/>
</dbReference>
<dbReference type="PANTHER" id="PTHR36116:SF1">
    <property type="entry name" value="UPF0060 MEMBRANE PROTEIN YNFA"/>
    <property type="match status" value="1"/>
</dbReference>
<proteinExistence type="inferred from homology"/>
<evidence type="ECO:0000313" key="6">
    <source>
        <dbReference type="EMBL" id="RXJ83633.1"/>
    </source>
</evidence>
<feature type="transmembrane region" description="Helical" evidence="5">
    <location>
        <begin position="32"/>
        <end position="49"/>
    </location>
</feature>
<evidence type="ECO:0000256" key="2">
    <source>
        <dbReference type="ARBA" id="ARBA00022692"/>
    </source>
</evidence>
<sequence>MIGNLGIFFLAAFFEIFGCFAFWLYFRLERTPLWLALGVISLVLFAYVLTKIDVENAGRVYAIYGGIYIAASLLWLVLVEKESFNRWDIIGASICILGASVIFLGNQKVG</sequence>
<protein>
    <submittedName>
        <fullName evidence="6">Uncharacterized protein</fullName>
    </submittedName>
</protein>
<reference evidence="6 7" key="1">
    <citation type="submission" date="2017-10" db="EMBL/GenBank/DDBJ databases">
        <title>Genomics of the genus Arcobacter.</title>
        <authorList>
            <person name="Perez-Cataluna A."/>
            <person name="Figueras M.J."/>
        </authorList>
    </citation>
    <scope>NUCLEOTIDE SEQUENCE [LARGE SCALE GENOMIC DNA]</scope>
    <source>
        <strain evidence="6 7">F26</strain>
    </source>
</reference>
<evidence type="ECO:0000256" key="3">
    <source>
        <dbReference type="ARBA" id="ARBA00022989"/>
    </source>
</evidence>
<gene>
    <name evidence="6" type="ORF">CRU90_08655</name>
</gene>
<keyword evidence="3 5" id="KW-1133">Transmembrane helix</keyword>
<name>A0A4Q0ZBH0_9BACT</name>
<dbReference type="EMBL" id="PDJZ01000009">
    <property type="protein sequence ID" value="RXJ83633.1"/>
    <property type="molecule type" value="Genomic_DNA"/>
</dbReference>
<keyword evidence="2 5" id="KW-0812">Transmembrane</keyword>
<feature type="transmembrane region" description="Helical" evidence="5">
    <location>
        <begin position="84"/>
        <end position="104"/>
    </location>
</feature>
<feature type="transmembrane region" description="Helical" evidence="5">
    <location>
        <begin position="7"/>
        <end position="26"/>
    </location>
</feature>
<dbReference type="HAMAP" id="MF_00010">
    <property type="entry name" value="UPF0060"/>
    <property type="match status" value="1"/>
</dbReference>
<keyword evidence="4 5" id="KW-0472">Membrane</keyword>
<dbReference type="Pfam" id="PF02694">
    <property type="entry name" value="UPF0060"/>
    <property type="match status" value="1"/>
</dbReference>
<dbReference type="Proteomes" id="UP000290870">
    <property type="component" value="Unassembled WGS sequence"/>
</dbReference>
<dbReference type="SUPFAM" id="SSF103481">
    <property type="entry name" value="Multidrug resistance efflux transporter EmrE"/>
    <property type="match status" value="1"/>
</dbReference>
<accession>A0A4Q0ZBH0</accession>
<dbReference type="GO" id="GO:0005886">
    <property type="term" value="C:plasma membrane"/>
    <property type="evidence" value="ECO:0007669"/>
    <property type="project" value="UniProtKB-SubCell"/>
</dbReference>
<evidence type="ECO:0000256" key="4">
    <source>
        <dbReference type="ARBA" id="ARBA00023136"/>
    </source>
</evidence>
<dbReference type="RefSeq" id="WP_128986888.1">
    <property type="nucleotide sequence ID" value="NZ_PDJZ01000009.1"/>
</dbReference>
<comment type="subcellular location">
    <subcellularLocation>
        <location evidence="5">Cell membrane</location>
        <topology evidence="5">Multi-pass membrane protein</topology>
    </subcellularLocation>
</comment>
<dbReference type="InterPro" id="IPR037185">
    <property type="entry name" value="EmrE-like"/>
</dbReference>
<dbReference type="InterPro" id="IPR003844">
    <property type="entry name" value="UPF0060"/>
</dbReference>